<sequence length="309" mass="35774">MDEDLFWAIRGGGAASFAVVLAWRLELVRIPKTLTVFSIGRTLEEGASRATDTVLQWQDFVPKANKNLFIRVQPRVINGTKPGSKTVRVNFIGMYLGRAKKLVNYLNKSFPLLGLKLQDCKQIPWIKSTQFWFDVPLDIPTESLLNRVPQFKYFSKFRSDYVQKPISKAGYEAIWKKLIELEVIFMQFNPYGGRVSEIPEHEIPFPHRAGNLFKIQYNGVWLLDSLGDRYINASRELYDTLAPFVSKNPREHFLDYRDLDVGTNEYDNTAFAYSYFKGNLLRLLSTKAKVDPDNFFRYEQSIPVLPQIH</sequence>
<keyword evidence="2" id="KW-0274">FAD</keyword>
<dbReference type="Pfam" id="PF08031">
    <property type="entry name" value="BBE"/>
    <property type="match status" value="1"/>
</dbReference>
<comment type="caution">
    <text evidence="4">The sequence shown here is derived from an EMBL/GenBank/DDBJ whole genome shotgun (WGS) entry which is preliminary data.</text>
</comment>
<proteinExistence type="predicted"/>
<accession>A0AAW1GIX1</accession>
<evidence type="ECO:0000256" key="1">
    <source>
        <dbReference type="ARBA" id="ARBA00022630"/>
    </source>
</evidence>
<keyword evidence="1" id="KW-0285">Flavoprotein</keyword>
<reference evidence="4" key="1">
    <citation type="submission" date="2024-03" db="EMBL/GenBank/DDBJ databases">
        <title>WGS assembly of Saponaria officinalis var. Norfolk2.</title>
        <authorList>
            <person name="Jenkins J."/>
            <person name="Shu S."/>
            <person name="Grimwood J."/>
            <person name="Barry K."/>
            <person name="Goodstein D."/>
            <person name="Schmutz J."/>
            <person name="Leebens-Mack J."/>
            <person name="Osbourn A."/>
        </authorList>
    </citation>
    <scope>NUCLEOTIDE SEQUENCE [LARGE SCALE GENOMIC DNA]</scope>
    <source>
        <strain evidence="4">JIC</strain>
    </source>
</reference>
<feature type="domain" description="Berberine/berberine-like" evidence="3">
    <location>
        <begin position="253"/>
        <end position="303"/>
    </location>
</feature>
<dbReference type="GO" id="GO:0050660">
    <property type="term" value="F:flavin adenine dinucleotide binding"/>
    <property type="evidence" value="ECO:0007669"/>
    <property type="project" value="InterPro"/>
</dbReference>
<dbReference type="Proteomes" id="UP001443914">
    <property type="component" value="Unassembled WGS sequence"/>
</dbReference>
<keyword evidence="5" id="KW-1185">Reference proteome</keyword>
<dbReference type="Gene3D" id="3.30.465.10">
    <property type="match status" value="1"/>
</dbReference>
<dbReference type="PANTHER" id="PTHR32448">
    <property type="entry name" value="OS08G0158400 PROTEIN"/>
    <property type="match status" value="1"/>
</dbReference>
<evidence type="ECO:0000313" key="5">
    <source>
        <dbReference type="Proteomes" id="UP001443914"/>
    </source>
</evidence>
<dbReference type="InterPro" id="IPR012951">
    <property type="entry name" value="BBE"/>
</dbReference>
<evidence type="ECO:0000313" key="4">
    <source>
        <dbReference type="EMBL" id="KAK9664607.1"/>
    </source>
</evidence>
<dbReference type="EMBL" id="JBDFQZ010000014">
    <property type="protein sequence ID" value="KAK9664607.1"/>
    <property type="molecule type" value="Genomic_DNA"/>
</dbReference>
<gene>
    <name evidence="4" type="ORF">RND81_14G055700</name>
</gene>
<dbReference type="AlphaFoldDB" id="A0AAW1GIX1"/>
<dbReference type="GO" id="GO:0016491">
    <property type="term" value="F:oxidoreductase activity"/>
    <property type="evidence" value="ECO:0007669"/>
    <property type="project" value="InterPro"/>
</dbReference>
<protein>
    <recommendedName>
        <fullName evidence="3">Berberine/berberine-like domain-containing protein</fullName>
    </recommendedName>
</protein>
<evidence type="ECO:0000256" key="2">
    <source>
        <dbReference type="ARBA" id="ARBA00022827"/>
    </source>
</evidence>
<dbReference type="InterPro" id="IPR016169">
    <property type="entry name" value="FAD-bd_PCMH_sub2"/>
</dbReference>
<name>A0AAW1GIX1_SAPOF</name>
<organism evidence="4 5">
    <name type="scientific">Saponaria officinalis</name>
    <name type="common">Common soapwort</name>
    <name type="synonym">Lychnis saponaria</name>
    <dbReference type="NCBI Taxonomy" id="3572"/>
    <lineage>
        <taxon>Eukaryota</taxon>
        <taxon>Viridiplantae</taxon>
        <taxon>Streptophyta</taxon>
        <taxon>Embryophyta</taxon>
        <taxon>Tracheophyta</taxon>
        <taxon>Spermatophyta</taxon>
        <taxon>Magnoliopsida</taxon>
        <taxon>eudicotyledons</taxon>
        <taxon>Gunneridae</taxon>
        <taxon>Pentapetalae</taxon>
        <taxon>Caryophyllales</taxon>
        <taxon>Caryophyllaceae</taxon>
        <taxon>Caryophylleae</taxon>
        <taxon>Saponaria</taxon>
    </lineage>
</organism>
<dbReference type="Gene3D" id="3.40.462.20">
    <property type="match status" value="1"/>
</dbReference>
<evidence type="ECO:0000259" key="3">
    <source>
        <dbReference type="Pfam" id="PF08031"/>
    </source>
</evidence>